<organism evidence="6 7">
    <name type="scientific">Priestia veravalensis</name>
    <dbReference type="NCBI Taxonomy" id="1414648"/>
    <lineage>
        <taxon>Bacteria</taxon>
        <taxon>Bacillati</taxon>
        <taxon>Bacillota</taxon>
        <taxon>Bacilli</taxon>
        <taxon>Bacillales</taxon>
        <taxon>Bacillaceae</taxon>
        <taxon>Priestia</taxon>
    </lineage>
</organism>
<dbReference type="SUPFAM" id="SSF53822">
    <property type="entry name" value="Periplasmic binding protein-like I"/>
    <property type="match status" value="1"/>
</dbReference>
<dbReference type="GO" id="GO:0003700">
    <property type="term" value="F:DNA-binding transcription factor activity"/>
    <property type="evidence" value="ECO:0007669"/>
    <property type="project" value="TreeGrafter"/>
</dbReference>
<dbReference type="Proteomes" id="UP000053681">
    <property type="component" value="Unassembled WGS sequence"/>
</dbReference>
<protein>
    <submittedName>
        <fullName evidence="6">Transcriptional regulator</fullName>
    </submittedName>
</protein>
<dbReference type="InterPro" id="IPR028082">
    <property type="entry name" value="Peripla_BP_I"/>
</dbReference>
<evidence type="ECO:0000259" key="5">
    <source>
        <dbReference type="PROSITE" id="PS50932"/>
    </source>
</evidence>
<dbReference type="PANTHER" id="PTHR30146:SF148">
    <property type="entry name" value="HTH-TYPE TRANSCRIPTIONAL REPRESSOR PURR-RELATED"/>
    <property type="match status" value="1"/>
</dbReference>
<dbReference type="Gene3D" id="3.40.50.2300">
    <property type="match status" value="2"/>
</dbReference>
<evidence type="ECO:0000256" key="4">
    <source>
        <dbReference type="ARBA" id="ARBA00023163"/>
    </source>
</evidence>
<dbReference type="PRINTS" id="PR00036">
    <property type="entry name" value="HTHLACI"/>
</dbReference>
<dbReference type="PROSITE" id="PS50932">
    <property type="entry name" value="HTH_LACI_2"/>
    <property type="match status" value="1"/>
</dbReference>
<proteinExistence type="predicted"/>
<reference evidence="6 7" key="1">
    <citation type="submission" date="2015-11" db="EMBL/GenBank/DDBJ databases">
        <title>Bacillus caseinolyticus sp nov.</title>
        <authorList>
            <person name="Dastager S.G."/>
            <person name="Mawlankar R."/>
        </authorList>
    </citation>
    <scope>NUCLEOTIDE SEQUENCE [LARGE SCALE GENOMIC DNA]</scope>
    <source>
        <strain evidence="6 7">SGD-V-76</strain>
    </source>
</reference>
<evidence type="ECO:0000256" key="3">
    <source>
        <dbReference type="ARBA" id="ARBA00023125"/>
    </source>
</evidence>
<dbReference type="Gene3D" id="1.10.260.40">
    <property type="entry name" value="lambda repressor-like DNA-binding domains"/>
    <property type="match status" value="1"/>
</dbReference>
<comment type="caution">
    <text evidence="6">The sequence shown here is derived from an EMBL/GenBank/DDBJ whole genome shotgun (WGS) entry which is preliminary data.</text>
</comment>
<keyword evidence="2" id="KW-0805">Transcription regulation</keyword>
<evidence type="ECO:0000313" key="6">
    <source>
        <dbReference type="EMBL" id="KSU86079.1"/>
    </source>
</evidence>
<dbReference type="GO" id="GO:0000976">
    <property type="term" value="F:transcription cis-regulatory region binding"/>
    <property type="evidence" value="ECO:0007669"/>
    <property type="project" value="TreeGrafter"/>
</dbReference>
<keyword evidence="3" id="KW-0238">DNA-binding</keyword>
<feature type="domain" description="HTH lacI-type" evidence="5">
    <location>
        <begin position="2"/>
        <end position="56"/>
    </location>
</feature>
<dbReference type="InterPro" id="IPR010982">
    <property type="entry name" value="Lambda_DNA-bd_dom_sf"/>
</dbReference>
<dbReference type="SUPFAM" id="SSF47413">
    <property type="entry name" value="lambda repressor-like DNA-binding domains"/>
    <property type="match status" value="1"/>
</dbReference>
<evidence type="ECO:0000313" key="7">
    <source>
        <dbReference type="Proteomes" id="UP000053681"/>
    </source>
</evidence>
<sequence>MVSSKDVAKYAGVSQTTVSRVLNTPELVKAATVEKVTKAIEALNYIPNENARLLVQNRTNTIALLSGPLHNPFFVDTTMAIVNYANSQGYKVDVQFVNDEKITQAYARFLERKVDGLILSCIFMDDPFFHQLENLNIPFTTYNRKHNQQRFFVEIDNEQAGYLAAKHLLELGHKKIAWIGGSQEVSTYANRFLGVQRAFKEANIPLKSAYVYHTDTLKQTIEQTVMTILALPDPPTALIGGADSIALMLMDICLEKKIAIPEDISIIGIDNVELAKHHSIQLTTVGDCDESNLGLIAIQKLIENIENKKKSCIEITKSVSLFLRDTTAAFS</sequence>
<keyword evidence="7" id="KW-1185">Reference proteome</keyword>
<dbReference type="RefSeq" id="WP_062687435.1">
    <property type="nucleotide sequence ID" value="NZ_KQ758734.1"/>
</dbReference>
<dbReference type="CDD" id="cd01392">
    <property type="entry name" value="HTH_LacI"/>
    <property type="match status" value="1"/>
</dbReference>
<dbReference type="EMBL" id="LNQP01000120">
    <property type="protein sequence ID" value="KSU86079.1"/>
    <property type="molecule type" value="Genomic_DNA"/>
</dbReference>
<dbReference type="InterPro" id="IPR046335">
    <property type="entry name" value="LacI/GalR-like_sensor"/>
</dbReference>
<gene>
    <name evidence="6" type="ORF">AS180_20630</name>
</gene>
<name>A0A0V8JG75_9BACI</name>
<dbReference type="Pfam" id="PF13377">
    <property type="entry name" value="Peripla_BP_3"/>
    <property type="match status" value="1"/>
</dbReference>
<dbReference type="SMART" id="SM00354">
    <property type="entry name" value="HTH_LACI"/>
    <property type="match status" value="1"/>
</dbReference>
<keyword evidence="4" id="KW-0804">Transcription</keyword>
<keyword evidence="1" id="KW-0678">Repressor</keyword>
<evidence type="ECO:0000256" key="2">
    <source>
        <dbReference type="ARBA" id="ARBA00023015"/>
    </source>
</evidence>
<evidence type="ECO:0000256" key="1">
    <source>
        <dbReference type="ARBA" id="ARBA00022491"/>
    </source>
</evidence>
<accession>A0A0V8JG75</accession>
<dbReference type="AlphaFoldDB" id="A0A0V8JG75"/>
<dbReference type="PANTHER" id="PTHR30146">
    <property type="entry name" value="LACI-RELATED TRANSCRIPTIONAL REPRESSOR"/>
    <property type="match status" value="1"/>
</dbReference>
<dbReference type="Pfam" id="PF00356">
    <property type="entry name" value="LacI"/>
    <property type="match status" value="1"/>
</dbReference>
<dbReference type="InterPro" id="IPR000843">
    <property type="entry name" value="HTH_LacI"/>
</dbReference>
<dbReference type="CDD" id="cd06267">
    <property type="entry name" value="PBP1_LacI_sugar_binding-like"/>
    <property type="match status" value="1"/>
</dbReference>